<dbReference type="SUPFAM" id="SSF53098">
    <property type="entry name" value="Ribonuclease H-like"/>
    <property type="match status" value="1"/>
</dbReference>
<evidence type="ECO:0000313" key="3">
    <source>
        <dbReference type="Proteomes" id="UP000053097"/>
    </source>
</evidence>
<feature type="domain" description="Integrase catalytic" evidence="1">
    <location>
        <begin position="241"/>
        <end position="435"/>
    </location>
</feature>
<name>A0A026VZ94_OOCBI</name>
<dbReference type="GO" id="GO:0003676">
    <property type="term" value="F:nucleic acid binding"/>
    <property type="evidence" value="ECO:0007669"/>
    <property type="project" value="InterPro"/>
</dbReference>
<organism evidence="2 3">
    <name type="scientific">Ooceraea biroi</name>
    <name type="common">Clonal raider ant</name>
    <name type="synonym">Cerapachys biroi</name>
    <dbReference type="NCBI Taxonomy" id="2015173"/>
    <lineage>
        <taxon>Eukaryota</taxon>
        <taxon>Metazoa</taxon>
        <taxon>Ecdysozoa</taxon>
        <taxon>Arthropoda</taxon>
        <taxon>Hexapoda</taxon>
        <taxon>Insecta</taxon>
        <taxon>Pterygota</taxon>
        <taxon>Neoptera</taxon>
        <taxon>Endopterygota</taxon>
        <taxon>Hymenoptera</taxon>
        <taxon>Apocrita</taxon>
        <taxon>Aculeata</taxon>
        <taxon>Formicoidea</taxon>
        <taxon>Formicidae</taxon>
        <taxon>Dorylinae</taxon>
        <taxon>Ooceraea</taxon>
    </lineage>
</organism>
<evidence type="ECO:0000313" key="2">
    <source>
        <dbReference type="EMBL" id="EZA48995.1"/>
    </source>
</evidence>
<dbReference type="InterPro" id="IPR040676">
    <property type="entry name" value="DUF5641"/>
</dbReference>
<dbReference type="Pfam" id="PF18701">
    <property type="entry name" value="DUF5641"/>
    <property type="match status" value="1"/>
</dbReference>
<accession>A0A026VZ94</accession>
<protein>
    <recommendedName>
        <fullName evidence="1">Integrase catalytic domain-containing protein</fullName>
    </recommendedName>
</protein>
<dbReference type="GO" id="GO:0015074">
    <property type="term" value="P:DNA integration"/>
    <property type="evidence" value="ECO:0007669"/>
    <property type="project" value="InterPro"/>
</dbReference>
<dbReference type="PANTHER" id="PTHR47331">
    <property type="entry name" value="PHD-TYPE DOMAIN-CONTAINING PROTEIN"/>
    <property type="match status" value="1"/>
</dbReference>
<dbReference type="InterPro" id="IPR036397">
    <property type="entry name" value="RNaseH_sf"/>
</dbReference>
<evidence type="ECO:0000259" key="1">
    <source>
        <dbReference type="PROSITE" id="PS50994"/>
    </source>
</evidence>
<keyword evidence="3" id="KW-1185">Reference proteome</keyword>
<dbReference type="InterPro" id="IPR012337">
    <property type="entry name" value="RNaseH-like_sf"/>
</dbReference>
<dbReference type="STRING" id="2015173.A0A026VZ94"/>
<dbReference type="Gene3D" id="3.30.420.10">
    <property type="entry name" value="Ribonuclease H-like superfamily/Ribonuclease H"/>
    <property type="match status" value="1"/>
</dbReference>
<dbReference type="PROSITE" id="PS50994">
    <property type="entry name" value="INTEGRASE"/>
    <property type="match status" value="1"/>
</dbReference>
<dbReference type="EMBL" id="KK107556">
    <property type="protein sequence ID" value="EZA48995.1"/>
    <property type="molecule type" value="Genomic_DNA"/>
</dbReference>
<sequence>MEGIYAVACTSRWWQGPEFLQFAEDRWSDGDFVKLENDIPEQKRVVTAVATFDHCLIIELLSRISSLNTICRVVAYCLQFLKVNRPDSLTRFISHNEVTRALEMNCRVVQKCTFVDEYKALSGGKSINPARWLLSLSPFMDERSLIRVGGRLKNSNVPYNARHPILLSRSNDLVKRIIEYEHGRNLYADTQATMAAVRQRFLPLSLRSTTRKILLKCIVCFQAKPTQSETIMGSLLASRTTISKPVSQCGVDYAGPLLLNETKRCNARSFKAYISIFVCFVTKAVHIEIGSDLTSEAFVAVLKRFISRKGKPAHIYSDNGTTCVGTKRHIEEVFQFLNNQKMIKDIKEFLRNQETSWTFIPPNAPHFGGLWEAAVKSVKHYLTRIVGKANFTFKEMSTTLCEIEAILNSRPFMALSEDPNDLSYISPGHFLLGTAMNDFPCCDLHDINENRLTRWYRVEQIRQHFWRRWSSEYLNSL</sequence>
<proteinExistence type="predicted"/>
<gene>
    <name evidence="2" type="ORF">X777_12846</name>
</gene>
<dbReference type="AlphaFoldDB" id="A0A026VZ94"/>
<dbReference type="Proteomes" id="UP000053097">
    <property type="component" value="Unassembled WGS sequence"/>
</dbReference>
<dbReference type="OrthoDB" id="6432478at2759"/>
<dbReference type="InterPro" id="IPR001584">
    <property type="entry name" value="Integrase_cat-core"/>
</dbReference>
<dbReference type="OMA" id="FISHNEV"/>
<reference evidence="2 3" key="1">
    <citation type="journal article" date="2014" name="Curr. Biol.">
        <title>The genome of the clonal raider ant Cerapachys biroi.</title>
        <authorList>
            <person name="Oxley P.R."/>
            <person name="Ji L."/>
            <person name="Fetter-Pruneda I."/>
            <person name="McKenzie S.K."/>
            <person name="Li C."/>
            <person name="Hu H."/>
            <person name="Zhang G."/>
            <person name="Kronauer D.J."/>
        </authorList>
    </citation>
    <scope>NUCLEOTIDE SEQUENCE [LARGE SCALE GENOMIC DNA]</scope>
</reference>